<dbReference type="AlphaFoldDB" id="A0A161S5X5"/>
<evidence type="ECO:0000313" key="2">
    <source>
        <dbReference type="Proteomes" id="UP000076563"/>
    </source>
</evidence>
<name>A0A161S5X5_9BACL</name>
<keyword evidence="2" id="KW-1185">Reference proteome</keyword>
<dbReference type="RefSeq" id="WP_063179988.1">
    <property type="nucleotide sequence ID" value="NZ_LQRA01000048.1"/>
</dbReference>
<dbReference type="OrthoDB" id="1679953at2"/>
<proteinExistence type="predicted"/>
<dbReference type="Proteomes" id="UP000076563">
    <property type="component" value="Unassembled WGS sequence"/>
</dbReference>
<evidence type="ECO:0000313" key="1">
    <source>
        <dbReference type="EMBL" id="KZE80309.1"/>
    </source>
</evidence>
<protein>
    <submittedName>
        <fullName evidence="1">Uncharacterized protein</fullName>
    </submittedName>
</protein>
<comment type="caution">
    <text evidence="1">The sequence shown here is derived from an EMBL/GenBank/DDBJ whole genome shotgun (WGS) entry which is preliminary data.</text>
</comment>
<reference evidence="2" key="1">
    <citation type="submission" date="2016-01" db="EMBL/GenBank/DDBJ databases">
        <title>Draft genome of Chromobacterium sp. F49.</title>
        <authorList>
            <person name="Hong K.W."/>
        </authorList>
    </citation>
    <scope>NUCLEOTIDE SEQUENCE [LARGE SCALE GENOMIC DNA]</scope>
    <source>
        <strain evidence="2">M63</strain>
    </source>
</reference>
<dbReference type="EMBL" id="LQRA01000048">
    <property type="protein sequence ID" value="KZE80309.1"/>
    <property type="molecule type" value="Genomic_DNA"/>
</dbReference>
<accession>A0A161S5X5</accession>
<sequence>MRAEIQARLIAQLPEIGGRCYQLHEVSSSTPKPYLVLLQRKEEQEEPWRGLVRHYEVRCYSGMTSFHEVDALMAKVKQALDGQRLTEGGTGGASFTCRYEGTHRSDEVDTTLSAISRSARFSVQIKPSGGTDAATAADPWVEALAKWTSLQLPSEWKVYRNTWPVDYLAPSILWRMTDVEMQDQGSVLCQLKKKMTGHVLGRTLAEQNSKAAEMVSKLIGAKKIMLDEANKRYVTIVAPALHTPKDEMIEGQLTLTLSRMVDRRSQDEPTAVLIGGVKPNAIIE</sequence>
<gene>
    <name evidence="1" type="ORF">AV654_12405</name>
</gene>
<organism evidence="1 2">
    <name type="scientific">Paenibacillus elgii</name>
    <dbReference type="NCBI Taxonomy" id="189691"/>
    <lineage>
        <taxon>Bacteria</taxon>
        <taxon>Bacillati</taxon>
        <taxon>Bacillota</taxon>
        <taxon>Bacilli</taxon>
        <taxon>Bacillales</taxon>
        <taxon>Paenibacillaceae</taxon>
        <taxon>Paenibacillus</taxon>
    </lineage>
</organism>